<dbReference type="CDD" id="cd00161">
    <property type="entry name" value="beta-trefoil_Ricin-like"/>
    <property type="match status" value="1"/>
</dbReference>
<sequence length="391" mass="41749">MTVETITRRPASRRTAAMLAVLLAALGVMLSPPNAPRAHADTGSFDPEMSVRIDTLQADGKLFTLFRDYEYADGTAYTIGNPNVSGTDDDFTIRPNDDGTFRLVNGTSSKCVDVSTGTYAGNISESDCGDTDAQKWYLQPESDTAPYNYLIRHVGDNKCMAPTTDVSELATVGVRDCIGGNRAQVWWVGAGLSHQQAQLRTMAIKYALTQFNSGSSTIPTATYKVDSSTTAALGAFQNVTAEGGRVINGTTENMDKQVSWSQTTGYTYTAGGSVTTTGGLTIGGENSPVKAQVEVAVQGNWSNSWKTDNTKGGFATIHIRPNEYGWFMRAQLTKQVTGTWTITNDVGNTFTGTGTATLPAKEGTDDKNSDLIGCSSDSTLQVCKDHDPGRA</sequence>
<organism evidence="2 3">
    <name type="scientific">Streptomyces coffeae</name>
    <dbReference type="NCBI Taxonomy" id="621382"/>
    <lineage>
        <taxon>Bacteria</taxon>
        <taxon>Bacillati</taxon>
        <taxon>Actinomycetota</taxon>
        <taxon>Actinomycetes</taxon>
        <taxon>Kitasatosporales</taxon>
        <taxon>Streptomycetaceae</taxon>
        <taxon>Streptomyces</taxon>
    </lineage>
</organism>
<name>A0ABS1NPS4_9ACTN</name>
<protein>
    <submittedName>
        <fullName evidence="2">Ricin-type beta-trefoil lectin domain protein</fullName>
    </submittedName>
</protein>
<dbReference type="RefSeq" id="WP_201882216.1">
    <property type="nucleotide sequence ID" value="NZ_JAERRF010000037.1"/>
</dbReference>
<dbReference type="InterPro" id="IPR000772">
    <property type="entry name" value="Ricin_B_lectin"/>
</dbReference>
<keyword evidence="3" id="KW-1185">Reference proteome</keyword>
<dbReference type="Proteomes" id="UP000634229">
    <property type="component" value="Unassembled WGS sequence"/>
</dbReference>
<evidence type="ECO:0000313" key="3">
    <source>
        <dbReference type="Proteomes" id="UP000634229"/>
    </source>
</evidence>
<dbReference type="Gene3D" id="2.80.10.50">
    <property type="match status" value="1"/>
</dbReference>
<dbReference type="PROSITE" id="PS50231">
    <property type="entry name" value="RICIN_B_LECTIN"/>
    <property type="match status" value="1"/>
</dbReference>
<dbReference type="EMBL" id="JAERRF010000037">
    <property type="protein sequence ID" value="MBL1102083.1"/>
    <property type="molecule type" value="Genomic_DNA"/>
</dbReference>
<feature type="domain" description="Ricin B lectin" evidence="1">
    <location>
        <begin position="91"/>
        <end position="161"/>
    </location>
</feature>
<gene>
    <name evidence="2" type="ORF">JK363_36780</name>
</gene>
<reference evidence="2 3" key="1">
    <citation type="submission" date="2021-01" db="EMBL/GenBank/DDBJ databases">
        <title>WGS of actinomycetes isolated from Thailand.</title>
        <authorList>
            <person name="Thawai C."/>
        </authorList>
    </citation>
    <scope>NUCLEOTIDE SEQUENCE [LARGE SCALE GENOMIC DNA]</scope>
    <source>
        <strain evidence="2 3">CA1R205</strain>
    </source>
</reference>
<proteinExistence type="predicted"/>
<dbReference type="Pfam" id="PF14200">
    <property type="entry name" value="RicinB_lectin_2"/>
    <property type="match status" value="1"/>
</dbReference>
<dbReference type="InterPro" id="IPR035992">
    <property type="entry name" value="Ricin_B-like_lectins"/>
</dbReference>
<dbReference type="SUPFAM" id="SSF50370">
    <property type="entry name" value="Ricin B-like lectins"/>
    <property type="match status" value="1"/>
</dbReference>
<comment type="caution">
    <text evidence="2">The sequence shown here is derived from an EMBL/GenBank/DDBJ whole genome shotgun (WGS) entry which is preliminary data.</text>
</comment>
<evidence type="ECO:0000259" key="1">
    <source>
        <dbReference type="Pfam" id="PF14200"/>
    </source>
</evidence>
<accession>A0ABS1NPS4</accession>
<evidence type="ECO:0000313" key="2">
    <source>
        <dbReference type="EMBL" id="MBL1102083.1"/>
    </source>
</evidence>